<dbReference type="EMBL" id="MT141462">
    <property type="protein sequence ID" value="QJA62109.1"/>
    <property type="molecule type" value="Genomic_DNA"/>
</dbReference>
<dbReference type="AlphaFoldDB" id="A0A6M3IWT8"/>
<reference evidence="1" key="1">
    <citation type="submission" date="2020-03" db="EMBL/GenBank/DDBJ databases">
        <title>The deep terrestrial virosphere.</title>
        <authorList>
            <person name="Holmfeldt K."/>
            <person name="Nilsson E."/>
            <person name="Simone D."/>
            <person name="Lopez-Fernandez M."/>
            <person name="Wu X."/>
            <person name="de Brujin I."/>
            <person name="Lundin D."/>
            <person name="Andersson A."/>
            <person name="Bertilsson S."/>
            <person name="Dopson M."/>
        </authorList>
    </citation>
    <scope>NUCLEOTIDE SEQUENCE</scope>
    <source>
        <strain evidence="1">MM415B00826</strain>
    </source>
</reference>
<organism evidence="1">
    <name type="scientific">viral metagenome</name>
    <dbReference type="NCBI Taxonomy" id="1070528"/>
    <lineage>
        <taxon>unclassified sequences</taxon>
        <taxon>metagenomes</taxon>
        <taxon>organismal metagenomes</taxon>
    </lineage>
</organism>
<sequence length="71" mass="8271">MIKHTHYWLCEDIGNGKAIERCNCGEERETFNNFDLYLENRYGFQRTRISALGGKHSAKSFRKGKGMPVFI</sequence>
<name>A0A6M3IWT8_9ZZZZ</name>
<gene>
    <name evidence="1" type="ORF">MM415B00826_0020</name>
</gene>
<proteinExistence type="predicted"/>
<evidence type="ECO:0000313" key="1">
    <source>
        <dbReference type="EMBL" id="QJA62109.1"/>
    </source>
</evidence>
<accession>A0A6M3IWT8</accession>
<protein>
    <submittedName>
        <fullName evidence="1">Uncharacterized protein</fullName>
    </submittedName>
</protein>